<dbReference type="InterPro" id="IPR012334">
    <property type="entry name" value="Pectin_lyas_fold"/>
</dbReference>
<feature type="chain" id="PRO_5014358022" description="Rhamnogalacturonase A/B/Epimerase-like pectate lyase domain-containing protein" evidence="1">
    <location>
        <begin position="21"/>
        <end position="832"/>
    </location>
</feature>
<dbReference type="STRING" id="2082308.A0A2K1QWR6"/>
<dbReference type="FunFam" id="2.160.20.10:FF:000026">
    <property type="entry name" value="Exo-beta-1,3-glucanase Exg0"/>
    <property type="match status" value="1"/>
</dbReference>
<dbReference type="PANTHER" id="PTHR33928">
    <property type="entry name" value="POLYGALACTURONASE QRT3"/>
    <property type="match status" value="1"/>
</dbReference>
<dbReference type="CDD" id="cd23668">
    <property type="entry name" value="GH55_beta13glucanase-like"/>
    <property type="match status" value="1"/>
</dbReference>
<sequence>MVSMKSLGLSLLAFSAGVHAQRGIFTQGVFEPEEIKQLARAMLEKFSRYTIGPIKLPGLPKPPKPTPPQDSCGYWLADIKKQGIAAFNANPAQYKVFRNVKDYGAKGDGVTDDTAALQAAISSGERCGPGCASTTTTPALVYFPPGTYMISAPIVDYYYTHIIGNPNCLPVLKAFSNYTLSPGAIGMIEADPYGPNGQLVYGATNVFWRLVRNMILDMTDVPANQATTGVHWPTGQATSLQNLVFRMSDAPGTQHQGIFIESGSGGFMNDLTFYGGLNGVAFGNQQFTMRNMTFYNSVTAISQIWNWGWTYQGISINNCSVGLDMSNGGSQAQTVGSINFVDSSITNTPVGIKSARDANSLPEAAGSLILENVQLNNVPVAVQGPSGTVLAGSTGASTIAGWGQGHEYAPNGPTEFQGPISPNNRPATLQANGRFYTRSKPAYERLPLSSFISARSLGAKGDGKADDTLALNAAIILAAASNKVLFLDHGDYVVTRTVFVPPNAKIVGEAFSVILSSGAYFNDVKNPRPVVQVGFPGQRGTVEMSDIVISGRGPQAGAIELEVNLASPASAPSGYWDVHTRIGGFQGSELLLADCLLTPSVPAPPVNPKCVAAFMSLHITRFASGQYFENTWFWVADHDIEDPALRQITIYAGRGLLDESNGPVWLIGTGVEHHVLYEYQFQKARQVFAGFIQTETAYYQPNPPAPFPFPYDQRYGDPRFPTPPAANSTNDTYVPTTDGWGLRILDSSEILIYGAGHYSFFNNNNVTCSNQGNGLRCQRAIVEISGSSGRGNSIYSLTTVGTEYQFTLDGKDSAFYLENEQNFVQTIALLRF</sequence>
<gene>
    <name evidence="3" type="ORF">CAC42_7340</name>
</gene>
<dbReference type="Proteomes" id="UP000243797">
    <property type="component" value="Unassembled WGS sequence"/>
</dbReference>
<accession>A0A2K1QWR6</accession>
<dbReference type="InterPro" id="IPR024535">
    <property type="entry name" value="RHGA/B-epi-like_pectate_lyase"/>
</dbReference>
<dbReference type="InParanoid" id="A0A2K1QWR6"/>
<dbReference type="InterPro" id="IPR039279">
    <property type="entry name" value="QRT3-like"/>
</dbReference>
<organism evidence="3 4">
    <name type="scientific">Sphaceloma murrayae</name>
    <dbReference type="NCBI Taxonomy" id="2082308"/>
    <lineage>
        <taxon>Eukaryota</taxon>
        <taxon>Fungi</taxon>
        <taxon>Dikarya</taxon>
        <taxon>Ascomycota</taxon>
        <taxon>Pezizomycotina</taxon>
        <taxon>Dothideomycetes</taxon>
        <taxon>Dothideomycetidae</taxon>
        <taxon>Myriangiales</taxon>
        <taxon>Elsinoaceae</taxon>
        <taxon>Sphaceloma</taxon>
    </lineage>
</organism>
<comment type="caution">
    <text evidence="3">The sequence shown here is derived from an EMBL/GenBank/DDBJ whole genome shotgun (WGS) entry which is preliminary data.</text>
</comment>
<reference evidence="3 4" key="1">
    <citation type="submission" date="2017-06" db="EMBL/GenBank/DDBJ databases">
        <title>Draft genome sequence of a variant of Elsinoe murrayae.</title>
        <authorList>
            <person name="Cheng Q."/>
        </authorList>
    </citation>
    <scope>NUCLEOTIDE SEQUENCE [LARGE SCALE GENOMIC DNA]</scope>
    <source>
        <strain evidence="3 4">CQ-2017a</strain>
    </source>
</reference>
<dbReference type="OrthoDB" id="1046782at2759"/>
<proteinExistence type="predicted"/>
<keyword evidence="4" id="KW-1185">Reference proteome</keyword>
<evidence type="ECO:0000259" key="2">
    <source>
        <dbReference type="Pfam" id="PF12708"/>
    </source>
</evidence>
<feature type="domain" description="Rhamnogalacturonase A/B/Epimerase-like pectate lyase" evidence="2">
    <location>
        <begin position="451"/>
        <end position="511"/>
    </location>
</feature>
<evidence type="ECO:0000313" key="4">
    <source>
        <dbReference type="Proteomes" id="UP000243797"/>
    </source>
</evidence>
<keyword evidence="1" id="KW-0732">Signal</keyword>
<name>A0A2K1QWR6_9PEZI</name>
<dbReference type="AlphaFoldDB" id="A0A2K1QWR6"/>
<evidence type="ECO:0000313" key="3">
    <source>
        <dbReference type="EMBL" id="PNS19496.1"/>
    </source>
</evidence>
<protein>
    <recommendedName>
        <fullName evidence="2">Rhamnogalacturonase A/B/Epimerase-like pectate lyase domain-containing protein</fullName>
    </recommendedName>
</protein>
<dbReference type="GO" id="GO:0004650">
    <property type="term" value="F:polygalacturonase activity"/>
    <property type="evidence" value="ECO:0007669"/>
    <property type="project" value="InterPro"/>
</dbReference>
<dbReference type="Gene3D" id="2.160.20.10">
    <property type="entry name" value="Single-stranded right-handed beta-helix, Pectin lyase-like"/>
    <property type="match status" value="2"/>
</dbReference>
<dbReference type="InterPro" id="IPR011050">
    <property type="entry name" value="Pectin_lyase_fold/virulence"/>
</dbReference>
<dbReference type="SUPFAM" id="SSF51126">
    <property type="entry name" value="Pectin lyase-like"/>
    <property type="match status" value="2"/>
</dbReference>
<dbReference type="EMBL" id="NKHZ01000031">
    <property type="protein sequence ID" value="PNS19496.1"/>
    <property type="molecule type" value="Genomic_DNA"/>
</dbReference>
<evidence type="ECO:0000256" key="1">
    <source>
        <dbReference type="SAM" id="SignalP"/>
    </source>
</evidence>
<dbReference type="PANTHER" id="PTHR33928:SF2">
    <property type="entry name" value="PECTATE LYASE SUPERFAMILY PROTEIN DOMAIN-CONTAINING PROTEIN-RELATED"/>
    <property type="match status" value="1"/>
</dbReference>
<feature type="signal peptide" evidence="1">
    <location>
        <begin position="1"/>
        <end position="20"/>
    </location>
</feature>
<dbReference type="Pfam" id="PF12708">
    <property type="entry name" value="Pect-lyase_RHGA_epim"/>
    <property type="match status" value="2"/>
</dbReference>
<feature type="domain" description="Rhamnogalacturonase A/B/Epimerase-like pectate lyase" evidence="2">
    <location>
        <begin position="97"/>
        <end position="324"/>
    </location>
</feature>